<keyword evidence="7" id="KW-0119">Carbohydrate metabolism</keyword>
<reference evidence="13 14" key="1">
    <citation type="submission" date="2017-04" db="EMBL/GenBank/DDBJ databases">
        <title>Genome Sequence of the Model Brown-Rot Fungus Postia placenta SB12.</title>
        <authorList>
            <consortium name="DOE Joint Genome Institute"/>
            <person name="Gaskell J."/>
            <person name="Kersten P."/>
            <person name="Larrondo L.F."/>
            <person name="Canessa P."/>
            <person name="Martinez D."/>
            <person name="Hibbett D."/>
            <person name="Schmoll M."/>
            <person name="Kubicek C.P."/>
            <person name="Martinez A.T."/>
            <person name="Yadav J."/>
            <person name="Master E."/>
            <person name="Magnuson J.K."/>
            <person name="James T."/>
            <person name="Yaver D."/>
            <person name="Berka R."/>
            <person name="Labutti K."/>
            <person name="Lipzen A."/>
            <person name="Aerts A."/>
            <person name="Barry K."/>
            <person name="Henrissat B."/>
            <person name="Blanchette R."/>
            <person name="Grigoriev I."/>
            <person name="Cullen D."/>
        </authorList>
    </citation>
    <scope>NUCLEOTIDE SEQUENCE [LARGE SCALE GENOMIC DNA]</scope>
    <source>
        <strain evidence="13 14">MAD-698-R-SB12</strain>
    </source>
</reference>
<dbReference type="InterPro" id="IPR018087">
    <property type="entry name" value="Glyco_hydro_5_CS"/>
</dbReference>
<evidence type="ECO:0000313" key="13">
    <source>
        <dbReference type="EMBL" id="OSX67302.1"/>
    </source>
</evidence>
<evidence type="ECO:0000256" key="1">
    <source>
        <dbReference type="ARBA" id="ARBA00000966"/>
    </source>
</evidence>
<dbReference type="InterPro" id="IPR017853">
    <property type="entry name" value="GH"/>
</dbReference>
<evidence type="ECO:0000313" key="14">
    <source>
        <dbReference type="Proteomes" id="UP000194127"/>
    </source>
</evidence>
<keyword evidence="14" id="KW-1185">Reference proteome</keyword>
<feature type="domain" description="Glycoside hydrolase family 5" evidence="12">
    <location>
        <begin position="60"/>
        <end position="303"/>
    </location>
</feature>
<evidence type="ECO:0000256" key="5">
    <source>
        <dbReference type="ARBA" id="ARBA00022801"/>
    </source>
</evidence>
<dbReference type="PANTHER" id="PTHR34142:SF5">
    <property type="entry name" value="CBM1 DOMAIN-CONTAINING PROTEIN"/>
    <property type="match status" value="1"/>
</dbReference>
<evidence type="ECO:0000256" key="7">
    <source>
        <dbReference type="ARBA" id="ARBA00023277"/>
    </source>
</evidence>
<dbReference type="STRING" id="670580.A0A1X6NFM0"/>
<dbReference type="InterPro" id="IPR001547">
    <property type="entry name" value="Glyco_hydro_5"/>
</dbReference>
<evidence type="ECO:0000256" key="4">
    <source>
        <dbReference type="ARBA" id="ARBA00022729"/>
    </source>
</evidence>
<dbReference type="AlphaFoldDB" id="A0A1X6NFM0"/>
<evidence type="ECO:0000256" key="6">
    <source>
        <dbReference type="ARBA" id="ARBA00023001"/>
    </source>
</evidence>
<protein>
    <recommendedName>
        <fullName evidence="3">cellulase</fullName>
        <ecNumber evidence="3">3.2.1.4</ecNumber>
    </recommendedName>
</protein>
<keyword evidence="9" id="KW-0624">Polysaccharide degradation</keyword>
<keyword evidence="6" id="KW-0136">Cellulose degradation</keyword>
<proteinExistence type="inferred from homology"/>
<dbReference type="Proteomes" id="UP000194127">
    <property type="component" value="Unassembled WGS sequence"/>
</dbReference>
<keyword evidence="8 10" id="KW-0326">Glycosidase</keyword>
<comment type="catalytic activity">
    <reaction evidence="1">
        <text>Endohydrolysis of (1-&gt;4)-beta-D-glucosidic linkages in cellulose, lichenin and cereal beta-D-glucans.</text>
        <dbReference type="EC" id="3.2.1.4"/>
    </reaction>
</comment>
<dbReference type="SUPFAM" id="SSF51445">
    <property type="entry name" value="(Trans)glycosidases"/>
    <property type="match status" value="1"/>
</dbReference>
<evidence type="ECO:0000256" key="10">
    <source>
        <dbReference type="RuleBase" id="RU361153"/>
    </source>
</evidence>
<keyword evidence="4 11" id="KW-0732">Signal</keyword>
<dbReference type="Pfam" id="PF00150">
    <property type="entry name" value="Cellulase"/>
    <property type="match status" value="1"/>
</dbReference>
<dbReference type="GO" id="GO:0030245">
    <property type="term" value="P:cellulose catabolic process"/>
    <property type="evidence" value="ECO:0007669"/>
    <property type="project" value="UniProtKB-KW"/>
</dbReference>
<evidence type="ECO:0000256" key="3">
    <source>
        <dbReference type="ARBA" id="ARBA00012601"/>
    </source>
</evidence>
<evidence type="ECO:0000259" key="12">
    <source>
        <dbReference type="Pfam" id="PF00150"/>
    </source>
</evidence>
<feature type="chain" id="PRO_5010854953" description="cellulase" evidence="11">
    <location>
        <begin position="23"/>
        <end position="335"/>
    </location>
</feature>
<feature type="signal peptide" evidence="11">
    <location>
        <begin position="1"/>
        <end position="22"/>
    </location>
</feature>
<dbReference type="PANTHER" id="PTHR34142">
    <property type="entry name" value="ENDO-BETA-1,4-GLUCANASE A"/>
    <property type="match status" value="1"/>
</dbReference>
<evidence type="ECO:0000256" key="2">
    <source>
        <dbReference type="ARBA" id="ARBA00005641"/>
    </source>
</evidence>
<accession>A0A1X6NFM0</accession>
<gene>
    <name evidence="13" type="ORF">POSPLADRAFT_1068430</name>
</gene>
<name>A0A1X6NFM0_9APHY</name>
<dbReference type="RefSeq" id="XP_024344096.1">
    <property type="nucleotide sequence ID" value="XM_024482298.1"/>
</dbReference>
<dbReference type="GO" id="GO:0008810">
    <property type="term" value="F:cellulase activity"/>
    <property type="evidence" value="ECO:0007669"/>
    <property type="project" value="UniProtKB-EC"/>
</dbReference>
<evidence type="ECO:0000256" key="11">
    <source>
        <dbReference type="SAM" id="SignalP"/>
    </source>
</evidence>
<organism evidence="13 14">
    <name type="scientific">Postia placenta MAD-698-R-SB12</name>
    <dbReference type="NCBI Taxonomy" id="670580"/>
    <lineage>
        <taxon>Eukaryota</taxon>
        <taxon>Fungi</taxon>
        <taxon>Dikarya</taxon>
        <taxon>Basidiomycota</taxon>
        <taxon>Agaricomycotina</taxon>
        <taxon>Agaricomycetes</taxon>
        <taxon>Polyporales</taxon>
        <taxon>Adustoporiaceae</taxon>
        <taxon>Rhodonia</taxon>
    </lineage>
</organism>
<dbReference type="EC" id="3.2.1.4" evidence="3"/>
<dbReference type="PROSITE" id="PS00659">
    <property type="entry name" value="GLYCOSYL_HYDROL_F5"/>
    <property type="match status" value="1"/>
</dbReference>
<evidence type="ECO:0000256" key="8">
    <source>
        <dbReference type="ARBA" id="ARBA00023295"/>
    </source>
</evidence>
<dbReference type="OrthoDB" id="5823761at2759"/>
<comment type="similarity">
    <text evidence="2 10">Belongs to the glycosyl hydrolase 5 (cellulase A) family.</text>
</comment>
<sequence>MRFALAILAAVTVAIAPQGARGQFSTRLGGVNTAGWDFSVDTSGDFSGTGDAPPVSQYTHFSGEGANLYRIPFAWQLMTPTLGGTINSSFFEEYDTTVQAALSSNSDVYVIVDLHNYARWNGDIVGQGGPTNAQFASIWTQLADEYGSNDRIIFGIMNEPHDLNVTEWVASVQYVVNAVRSAGSTNYLLLPGSTYSSAQTFPTEAGPYLVDVTDPLGGTDKLLFDVHKYLDSDNSGTHSTCVTNNTEVLETLVSFLQENGNRQAILSETGGGETSSCYTYLAEELAYVQSAYPNLVGFSVWAAGAFDTSYVLSVTPYSNGTDETLWTEAVRPYLP</sequence>
<evidence type="ECO:0000256" key="9">
    <source>
        <dbReference type="ARBA" id="ARBA00023326"/>
    </source>
</evidence>
<keyword evidence="5 10" id="KW-0378">Hydrolase</keyword>
<dbReference type="GeneID" id="36327248"/>
<dbReference type="FunFam" id="3.20.20.80:FF:000124">
    <property type="entry name" value="Exported cellulase"/>
    <property type="match status" value="1"/>
</dbReference>
<dbReference type="EMBL" id="KZ110591">
    <property type="protein sequence ID" value="OSX67302.1"/>
    <property type="molecule type" value="Genomic_DNA"/>
</dbReference>
<dbReference type="Gene3D" id="3.20.20.80">
    <property type="entry name" value="Glycosidases"/>
    <property type="match status" value="1"/>
</dbReference>